<reference evidence="1 2" key="1">
    <citation type="journal article" date="2018" name="PLoS Genet.">
        <title>Population sequencing reveals clonal diversity and ancestral inbreeding in the grapevine cultivar Chardonnay.</title>
        <authorList>
            <person name="Roach M.J."/>
            <person name="Johnson D.L."/>
            <person name="Bohlmann J."/>
            <person name="van Vuuren H.J."/>
            <person name="Jones S.J."/>
            <person name="Pretorius I.S."/>
            <person name="Schmidt S.A."/>
            <person name="Borneman A.R."/>
        </authorList>
    </citation>
    <scope>NUCLEOTIDE SEQUENCE [LARGE SCALE GENOMIC DNA]</scope>
    <source>
        <strain evidence="2">cv. Chardonnay</strain>
        <tissue evidence="1">Leaf</tissue>
    </source>
</reference>
<protein>
    <submittedName>
        <fullName evidence="1">Uncharacterized protein</fullName>
    </submittedName>
</protein>
<dbReference type="AlphaFoldDB" id="A0A438HWJ6"/>
<dbReference type="EMBL" id="QGNW01000170">
    <property type="protein sequence ID" value="RVW88770.1"/>
    <property type="molecule type" value="Genomic_DNA"/>
</dbReference>
<sequence>MERVTMEELEVKRRVADEFKNWALLEEIFWRHKSKELWLKEGNKNTRFLYKMANSRKRRNFLEKLRINGALLEGENNIKEGVTNAFHLLLSEMRKWWPSIKRLVFNSLSPAVAVDVELPFFEGDFFSCPVYVVKNLGFG</sequence>
<name>A0A438HWJ6_VITVI</name>
<evidence type="ECO:0000313" key="1">
    <source>
        <dbReference type="EMBL" id="RVW88770.1"/>
    </source>
</evidence>
<organism evidence="1 2">
    <name type="scientific">Vitis vinifera</name>
    <name type="common">Grape</name>
    <dbReference type="NCBI Taxonomy" id="29760"/>
    <lineage>
        <taxon>Eukaryota</taxon>
        <taxon>Viridiplantae</taxon>
        <taxon>Streptophyta</taxon>
        <taxon>Embryophyta</taxon>
        <taxon>Tracheophyta</taxon>
        <taxon>Spermatophyta</taxon>
        <taxon>Magnoliopsida</taxon>
        <taxon>eudicotyledons</taxon>
        <taxon>Gunneridae</taxon>
        <taxon>Pentapetalae</taxon>
        <taxon>rosids</taxon>
        <taxon>Vitales</taxon>
        <taxon>Vitaceae</taxon>
        <taxon>Viteae</taxon>
        <taxon>Vitis</taxon>
    </lineage>
</organism>
<proteinExistence type="predicted"/>
<comment type="caution">
    <text evidence="1">The sequence shown here is derived from an EMBL/GenBank/DDBJ whole genome shotgun (WGS) entry which is preliminary data.</text>
</comment>
<gene>
    <name evidence="1" type="ORF">CK203_034736</name>
</gene>
<evidence type="ECO:0000313" key="2">
    <source>
        <dbReference type="Proteomes" id="UP000288805"/>
    </source>
</evidence>
<accession>A0A438HWJ6</accession>
<dbReference type="Proteomes" id="UP000288805">
    <property type="component" value="Unassembled WGS sequence"/>
</dbReference>